<dbReference type="Proteomes" id="UP000727490">
    <property type="component" value="Unassembled WGS sequence"/>
</dbReference>
<dbReference type="SUPFAM" id="SSF74853">
    <property type="entry name" value="Lamin A/C globular tail domain"/>
    <property type="match status" value="1"/>
</dbReference>
<name>A0A951ME50_9BACT</name>
<comment type="caution">
    <text evidence="2">The sequence shown here is derived from an EMBL/GenBank/DDBJ whole genome shotgun (WGS) entry which is preliminary data.</text>
</comment>
<dbReference type="Pfam" id="PF08757">
    <property type="entry name" value="CotH"/>
    <property type="match status" value="1"/>
</dbReference>
<dbReference type="Pfam" id="PF18962">
    <property type="entry name" value="Por_Secre_tail"/>
    <property type="match status" value="1"/>
</dbReference>
<organism evidence="2 3">
    <name type="scientific">Arthrospiribacter ruber</name>
    <dbReference type="NCBI Taxonomy" id="2487934"/>
    <lineage>
        <taxon>Bacteria</taxon>
        <taxon>Pseudomonadati</taxon>
        <taxon>Bacteroidota</taxon>
        <taxon>Cytophagia</taxon>
        <taxon>Cytophagales</taxon>
        <taxon>Cyclobacteriaceae</taxon>
        <taxon>Arthrospiribacter</taxon>
    </lineage>
</organism>
<dbReference type="Gene3D" id="2.60.40.1260">
    <property type="entry name" value="Lamin Tail domain"/>
    <property type="match status" value="1"/>
</dbReference>
<dbReference type="NCBIfam" id="TIGR04183">
    <property type="entry name" value="Por_Secre_tail"/>
    <property type="match status" value="1"/>
</dbReference>
<protein>
    <submittedName>
        <fullName evidence="2">T9SS C-terminal target domain-containing protein</fullName>
    </submittedName>
</protein>
<dbReference type="InterPro" id="IPR036415">
    <property type="entry name" value="Lamin_tail_dom_sf"/>
</dbReference>
<evidence type="ECO:0000259" key="1">
    <source>
        <dbReference type="PROSITE" id="PS51841"/>
    </source>
</evidence>
<proteinExistence type="predicted"/>
<dbReference type="AlphaFoldDB" id="A0A951ME50"/>
<dbReference type="InterPro" id="IPR014867">
    <property type="entry name" value="Spore_coat_CotH_CotH2/3/7"/>
</dbReference>
<feature type="domain" description="LTD" evidence="1">
    <location>
        <begin position="27"/>
        <end position="154"/>
    </location>
</feature>
<evidence type="ECO:0000313" key="2">
    <source>
        <dbReference type="EMBL" id="MBW3468205.1"/>
    </source>
</evidence>
<dbReference type="PROSITE" id="PS51841">
    <property type="entry name" value="LTD"/>
    <property type="match status" value="1"/>
</dbReference>
<gene>
    <name evidence="2" type="ORF">EGN73_10320</name>
</gene>
<dbReference type="Pfam" id="PF00932">
    <property type="entry name" value="LTD"/>
    <property type="match status" value="1"/>
</dbReference>
<dbReference type="EMBL" id="RPHB01000004">
    <property type="protein sequence ID" value="MBW3468205.1"/>
    <property type="molecule type" value="Genomic_DNA"/>
</dbReference>
<reference evidence="2 3" key="1">
    <citation type="journal article" date="2020" name="Syst. Appl. Microbiol.">
        <title>Arthrospiribacter ruber gen. nov., sp. nov., a novel bacterium isolated from Arthrospira cultures.</title>
        <authorList>
            <person name="Waleron M."/>
            <person name="Misztak A."/>
            <person name="Waleron M.M."/>
            <person name="Furmaniak M."/>
            <person name="Mrozik A."/>
            <person name="Waleron K."/>
        </authorList>
    </citation>
    <scope>NUCLEOTIDE SEQUENCE [LARGE SCALE GENOMIC DNA]</scope>
    <source>
        <strain evidence="2 3">DPMB0001</strain>
    </source>
</reference>
<keyword evidence="3" id="KW-1185">Reference proteome</keyword>
<dbReference type="InterPro" id="IPR001322">
    <property type="entry name" value="Lamin_tail_dom"/>
</dbReference>
<dbReference type="InterPro" id="IPR026444">
    <property type="entry name" value="Secre_tail"/>
</dbReference>
<accession>A0A951ME50</accession>
<sequence>MFNTLLINTKGVLLFRIILFIIFLTLSPAMVRAQVVINEIMSSNSMTISDEDGDFEDWIELYNTGDQEVNLLGYGLSDNENNPFKWIFPNVNIAGKGFLLIWASGKDRTDINKPLHTNYAISSAGEEIVLTHPQNFVVDEFPPIPIPTNYSYGRQPDGSENLVFFESPTPNSSNVHEGFTEFLKKPSILFKETDENTLLLEIHNPNESGKLLYTLDGSEPSMESLDIGRTFKVDYYFPGESETNMLKDFSQITKSYVAPLNINLLLDSIGIVSDIITTYHREFDMFWQKPSISLKDGIIVRARVFSEGRYSPTSSKTYLPGKVLNNHHLPVLSLIADNEDLFGYDEGLYVPGRMFFENGGTPDHFVIQANYQQRGRISEKAVNLELFKDKNLVFSQGLGMRIHGSGSRNRPIKGFRLYARNEYDEKDIIDYPFIPDARDANGQELNTFKRLLFRQGGDRLDYLTDAVIHQILAPLQLGLQRSEPMVHYINGEYWGLINVRDRIDRYYVADNYQIDPDDVVLIDSPWGEGSPAMVDEGAPESIGYYREMRDLILNTDMTEPEALELIEGKLDIISYIDHVVAFVYWNNVDWYGDKHFRIWKSTQEGNGFNDGKFRYIVWDFDAALTNGAGFNTLINWIDPYGGNEYGTNDPEKTRIFRKLLENDSFKTLFLNRFNDHINTAFNKDRVADLAEKHYNKIEPEFDRHFERWNFYPSSITSLYHYKNHLTRFREYAEDRPAIQREHLREAFGLDKNLTIKINVRERGSGTVFLNTIHLDSDLPGSKDHVYPWEGTYFKHIPVTLKAIPSEGYAFDYWIINGQQYREENLIIDPTADLEILVNFSKDNRPEPELIYYWFFDDNIPNNIPLKNLAPVFNTTENQIANIKFQPAIDPYPLNEGNTVGIMDRVNDPTTINFIEYPKEDISFDLENMRGIRTRNPLSLQDGGTEKKGHLIFSLPTTNFKDLVFRAAVSRTNNGPNQLKFEYSTAEELEWRKLPEGYQYFDLNTSFQLLELDLTELDEINGKENFKLRIGFEGNTTNTSGNVRFNNVSFLGVRSDPERVRENLPEGEKIILLTFPNPAKNELKILLNSNRIGDLVGLQVVSLQGSTLLNHSAGFEDYLRIDTSTWPPGTYILRAISTKNTEVHRIIKN</sequence>
<evidence type="ECO:0000313" key="3">
    <source>
        <dbReference type="Proteomes" id="UP000727490"/>
    </source>
</evidence>